<organism evidence="1 2">
    <name type="scientific">Scytonema hofmannii PCC 7110</name>
    <dbReference type="NCBI Taxonomy" id="128403"/>
    <lineage>
        <taxon>Bacteria</taxon>
        <taxon>Bacillati</taxon>
        <taxon>Cyanobacteriota</taxon>
        <taxon>Cyanophyceae</taxon>
        <taxon>Nostocales</taxon>
        <taxon>Scytonemataceae</taxon>
        <taxon>Scytonema</taxon>
    </lineage>
</organism>
<reference evidence="1 2" key="1">
    <citation type="journal article" date="2013" name="Genome Biol. Evol.">
        <title>Genomes of Stigonematalean cyanobacteria (subsection V) and the evolution of oxygenic photosynthesis from prokaryotes to plastids.</title>
        <authorList>
            <person name="Dagan T."/>
            <person name="Roettger M."/>
            <person name="Stucken K."/>
            <person name="Landan G."/>
            <person name="Koch R."/>
            <person name="Major P."/>
            <person name="Gould S.B."/>
            <person name="Goremykin V.V."/>
            <person name="Rippka R."/>
            <person name="Tandeau de Marsac N."/>
            <person name="Gugger M."/>
            <person name="Lockhart P.J."/>
            <person name="Allen J.F."/>
            <person name="Brune I."/>
            <person name="Maus I."/>
            <person name="Puhler A."/>
            <person name="Martin W.F."/>
        </authorList>
    </citation>
    <scope>NUCLEOTIDE SEQUENCE [LARGE SCALE GENOMIC DNA]</scope>
    <source>
        <strain evidence="1 2">PCC 7110</strain>
    </source>
</reference>
<gene>
    <name evidence="1" type="ORF">WA1_11830</name>
</gene>
<evidence type="ECO:0000313" key="1">
    <source>
        <dbReference type="EMBL" id="KYC42811.1"/>
    </source>
</evidence>
<dbReference type="AlphaFoldDB" id="A0A139XDN3"/>
<accession>A0A139XDN3</accession>
<name>A0A139XDN3_9CYAN</name>
<keyword evidence="2" id="KW-1185">Reference proteome</keyword>
<dbReference type="Proteomes" id="UP000076925">
    <property type="component" value="Unassembled WGS sequence"/>
</dbReference>
<comment type="caution">
    <text evidence="1">The sequence shown here is derived from an EMBL/GenBank/DDBJ whole genome shotgun (WGS) entry which is preliminary data.</text>
</comment>
<proteinExistence type="predicted"/>
<sequence>MTELLRKVVAKIEQLPEEKQNEIAERWLAELERESSEKLLLEQLASTEAVVWSPYDAHEAAQTLGELLAKAKQEDNA</sequence>
<dbReference type="OrthoDB" id="464085at2"/>
<protein>
    <recommendedName>
        <fullName evidence="3">Addiction module component</fullName>
    </recommendedName>
</protein>
<evidence type="ECO:0000313" key="2">
    <source>
        <dbReference type="Proteomes" id="UP000076925"/>
    </source>
</evidence>
<dbReference type="EMBL" id="ANNX02000016">
    <property type="protein sequence ID" value="KYC42811.1"/>
    <property type="molecule type" value="Genomic_DNA"/>
</dbReference>
<dbReference type="RefSeq" id="WP_017749220.1">
    <property type="nucleotide sequence ID" value="NZ_KQ976354.1"/>
</dbReference>
<evidence type="ECO:0008006" key="3">
    <source>
        <dbReference type="Google" id="ProtNLM"/>
    </source>
</evidence>